<dbReference type="Proteomes" id="UP000481858">
    <property type="component" value="Unassembled WGS sequence"/>
</dbReference>
<evidence type="ECO:0000313" key="5">
    <source>
        <dbReference type="EMBL" id="KAF2967776.1"/>
    </source>
</evidence>
<feature type="domain" description="Nephrocystin 3-like N-terminal" evidence="3">
    <location>
        <begin position="259"/>
        <end position="422"/>
    </location>
</feature>
<protein>
    <recommendedName>
        <fullName evidence="7">NACHT domain-containing protein</fullName>
    </recommendedName>
</protein>
<dbReference type="AlphaFoldDB" id="A0A7C8N3Z3"/>
<dbReference type="Gene3D" id="3.40.50.300">
    <property type="entry name" value="P-loop containing nucleotide triphosphate hydrolases"/>
    <property type="match status" value="1"/>
</dbReference>
<dbReference type="SUPFAM" id="SSF52540">
    <property type="entry name" value="P-loop containing nucleoside triphosphate hydrolases"/>
    <property type="match status" value="1"/>
</dbReference>
<dbReference type="InterPro" id="IPR027417">
    <property type="entry name" value="P-loop_NTPase"/>
</dbReference>
<dbReference type="InterPro" id="IPR056884">
    <property type="entry name" value="NPHP3-like_N"/>
</dbReference>
<keyword evidence="2" id="KW-0175">Coiled coil</keyword>
<proteinExistence type="predicted"/>
<keyword evidence="6" id="KW-1185">Reference proteome</keyword>
<keyword evidence="1" id="KW-0677">Repeat</keyword>
<dbReference type="InterPro" id="IPR056693">
    <property type="entry name" value="DUF7791"/>
</dbReference>
<dbReference type="Pfam" id="PF25053">
    <property type="entry name" value="DUF7791"/>
    <property type="match status" value="1"/>
</dbReference>
<evidence type="ECO:0000256" key="1">
    <source>
        <dbReference type="ARBA" id="ARBA00022737"/>
    </source>
</evidence>
<organism evidence="5 6">
    <name type="scientific">Xylaria multiplex</name>
    <dbReference type="NCBI Taxonomy" id="323545"/>
    <lineage>
        <taxon>Eukaryota</taxon>
        <taxon>Fungi</taxon>
        <taxon>Dikarya</taxon>
        <taxon>Ascomycota</taxon>
        <taxon>Pezizomycotina</taxon>
        <taxon>Sordariomycetes</taxon>
        <taxon>Xylariomycetidae</taxon>
        <taxon>Xylariales</taxon>
        <taxon>Xylariaceae</taxon>
        <taxon>Xylaria</taxon>
    </lineage>
</organism>
<feature type="domain" description="DUF7791" evidence="4">
    <location>
        <begin position="533"/>
        <end position="664"/>
    </location>
</feature>
<dbReference type="Pfam" id="PF24883">
    <property type="entry name" value="NPHP3_N"/>
    <property type="match status" value="1"/>
</dbReference>
<gene>
    <name evidence="5" type="ORF">GQX73_g5820</name>
</gene>
<dbReference type="PANTHER" id="PTHR10039:SF5">
    <property type="entry name" value="NACHT DOMAIN-CONTAINING PROTEIN"/>
    <property type="match status" value="1"/>
</dbReference>
<evidence type="ECO:0008006" key="7">
    <source>
        <dbReference type="Google" id="ProtNLM"/>
    </source>
</evidence>
<evidence type="ECO:0000256" key="2">
    <source>
        <dbReference type="SAM" id="Coils"/>
    </source>
</evidence>
<dbReference type="EMBL" id="WUBL01000062">
    <property type="protein sequence ID" value="KAF2967776.1"/>
    <property type="molecule type" value="Genomic_DNA"/>
</dbReference>
<dbReference type="PANTHER" id="PTHR10039">
    <property type="entry name" value="AMELOGENIN"/>
    <property type="match status" value="1"/>
</dbReference>
<dbReference type="InParanoid" id="A0A7C8N3Z3"/>
<comment type="caution">
    <text evidence="5">The sequence shown here is derived from an EMBL/GenBank/DDBJ whole genome shotgun (WGS) entry which is preliminary data.</text>
</comment>
<feature type="coiled-coil region" evidence="2">
    <location>
        <begin position="121"/>
        <end position="151"/>
    </location>
</feature>
<sequence>MTDPLPIISLISGIITLVDFGLKVVSGAKSIRDSSYGTTAEVNEVDEIVKEVERCNELVKKQRLAGQNLLDDEKCILAMVTECDSLVGELRKAVNILKIRPEALSKTLESVRVIAQSLYKRDEIQSLRSKLENLARRIQSNVERLMQEERHSSIMADLEEIKAYHKDMGIRGGSKLDLILEDILRLTKQTKQNSEMLATTQAAQLTSLRTKLEILQIEQRNCDKQIKVLKSLHFPEILRRWHQIHEADHESNKWVYDPQQTTFVSWLESQEKGDGLFYITGKAGSGKSTLMRFVYENPHTIQSLKRWAGTAKLYTASYYFWNQGTEMQKSGIGLFQSLLYQILKSTPDLITSICEDRLDHEPWNMEGLNNVFKQIAQKTNLKARFCFFIDGLDEYDGEEKDIIKLFKELSVSQYIKICASSRPGRQYESFLHSYGRTFDIAYYTKEDMRRYIDRRLKTSKNWCGLVASNPGPCRHILNEISKRAGGVWLWVFLVTNDIVKEADKNEELATLRKIVDEFPSDLYEYFENMINKIPKLHREEMAQNFLVTVEELQPLPLYAFALLEDERENSGYAIDAPIAPVSEAEVRLRYPALKDRVRNRCSDLLVVDNEPHPVFFSCSVDFLHRTVRDFLRDYDAKLKMCLEKEFDPLVSLSRICLRLLKALPDANIRNPKFAHKMIGLTDELLYYAREVEKRSILQEETPLVGLLDELDKVNSHHARRIANHWTHARDSPAPRGLDEYYEGGQCNFLALAVQARLVKYVRAKVQADRRNMKKGGRPLLDYALRPRRITPISMPYHSTRDDPSVDVDMVKLLLQNGADPNQPVFLYEGKSVWALFLLSIYETYRDSDGTSWTYRNLEKAWYRACEALVIAGARADCLSNMARKGLSAYSILTSVFGQDRASVLEKGMKQQENKARQSSSCITM</sequence>
<accession>A0A7C8N3Z3</accession>
<name>A0A7C8N3Z3_9PEZI</name>
<dbReference type="OrthoDB" id="443402at2759"/>
<evidence type="ECO:0000259" key="3">
    <source>
        <dbReference type="Pfam" id="PF24883"/>
    </source>
</evidence>
<evidence type="ECO:0000259" key="4">
    <source>
        <dbReference type="Pfam" id="PF25053"/>
    </source>
</evidence>
<reference evidence="5 6" key="1">
    <citation type="submission" date="2019-12" db="EMBL/GenBank/DDBJ databases">
        <title>Draft genome sequence of the ascomycete Xylaria multiplex DSM 110363.</title>
        <authorList>
            <person name="Buettner E."/>
            <person name="Kellner H."/>
        </authorList>
    </citation>
    <scope>NUCLEOTIDE SEQUENCE [LARGE SCALE GENOMIC DNA]</scope>
    <source>
        <strain evidence="5 6">DSM 110363</strain>
    </source>
</reference>
<evidence type="ECO:0000313" key="6">
    <source>
        <dbReference type="Proteomes" id="UP000481858"/>
    </source>
</evidence>